<sequence>MSRDLIVFGEDFGGLPSSTQHIVSRLAADRKVLWVNSIGLRQPKLSKNDITRTFNKLLGRSKKGYSSNSRPPSSNITVVNLKTIPAPKSSWAREVAKTMLLRQLKPIIDTLNLVEPIFWTSLPTAADLCGHLNEAAVVYYCGDDFASLAGVDHDTIVSHENKLATLADLILGASPTICGKFDAHKTTLIPHGVDYELFSQPAIRALDLPNNGRPVAGFYGSISNWLDYELIAKVCLNNSDWDFVFIGPVELDYNPLPNLSNVHYLGPKPHDELPGYSQHWDASLLPFKLNQQILACSPLKLMEYLATGTPVITTPFPAMEPYKQYINLVHNAEQFSLSLNDVVLKQQVNSEIVRCDSWDARSLAVSQLLESL</sequence>
<keyword evidence="1" id="KW-0808">Transferase</keyword>
<dbReference type="GO" id="GO:0016740">
    <property type="term" value="F:transferase activity"/>
    <property type="evidence" value="ECO:0007669"/>
    <property type="project" value="UniProtKB-KW"/>
</dbReference>
<gene>
    <name evidence="1" type="ORF">EJA03_12610</name>
</gene>
<organism evidence="1 2">
    <name type="scientific">Vibrio pectenicida</name>
    <dbReference type="NCBI Taxonomy" id="62763"/>
    <lineage>
        <taxon>Bacteria</taxon>
        <taxon>Pseudomonadati</taxon>
        <taxon>Pseudomonadota</taxon>
        <taxon>Gammaproteobacteria</taxon>
        <taxon>Vibrionales</taxon>
        <taxon>Vibrionaceae</taxon>
        <taxon>Vibrio</taxon>
    </lineage>
</organism>
<dbReference type="Gene3D" id="3.40.50.2000">
    <property type="entry name" value="Glycogen Phosphorylase B"/>
    <property type="match status" value="1"/>
</dbReference>
<evidence type="ECO:0000313" key="1">
    <source>
        <dbReference type="EMBL" id="RSD30686.1"/>
    </source>
</evidence>
<dbReference type="Pfam" id="PF13692">
    <property type="entry name" value="Glyco_trans_1_4"/>
    <property type="match status" value="1"/>
</dbReference>
<evidence type="ECO:0000313" key="2">
    <source>
        <dbReference type="Proteomes" id="UP000269041"/>
    </source>
</evidence>
<name>A0A3R9FNQ1_9VIBR</name>
<dbReference type="OrthoDB" id="9769600at2"/>
<dbReference type="AlphaFoldDB" id="A0A3R9FNQ1"/>
<reference evidence="1 2" key="1">
    <citation type="submission" date="2018-12" db="EMBL/GenBank/DDBJ databases">
        <title>Genomic taxonomy of the Vibrionaceae family.</title>
        <authorList>
            <person name="Gomez-Gil B."/>
            <person name="Enciso-Ibarra K."/>
        </authorList>
    </citation>
    <scope>NUCLEOTIDE SEQUENCE [LARGE SCALE GENOMIC DNA]</scope>
    <source>
        <strain evidence="1 2">CAIM 594</strain>
    </source>
</reference>
<dbReference type="Gene3D" id="3.40.50.11010">
    <property type="match status" value="1"/>
</dbReference>
<dbReference type="RefSeq" id="WP_125322080.1">
    <property type="nucleotide sequence ID" value="NZ_AP024889.1"/>
</dbReference>
<protein>
    <submittedName>
        <fullName evidence="1">Glycosyltransferase family 1 protein</fullName>
    </submittedName>
</protein>
<dbReference type="Proteomes" id="UP000269041">
    <property type="component" value="Unassembled WGS sequence"/>
</dbReference>
<keyword evidence="2" id="KW-1185">Reference proteome</keyword>
<dbReference type="EMBL" id="RSFA01000056">
    <property type="protein sequence ID" value="RSD30686.1"/>
    <property type="molecule type" value="Genomic_DNA"/>
</dbReference>
<proteinExistence type="predicted"/>
<dbReference type="SUPFAM" id="SSF53756">
    <property type="entry name" value="UDP-Glycosyltransferase/glycogen phosphorylase"/>
    <property type="match status" value="1"/>
</dbReference>
<comment type="caution">
    <text evidence="1">The sequence shown here is derived from an EMBL/GenBank/DDBJ whole genome shotgun (WGS) entry which is preliminary data.</text>
</comment>
<accession>A0A3R9FNQ1</accession>